<name>A0A0F9M1D2_9ZZZZ</name>
<dbReference type="EMBL" id="LAZR01005285">
    <property type="protein sequence ID" value="KKN01230.1"/>
    <property type="molecule type" value="Genomic_DNA"/>
</dbReference>
<gene>
    <name evidence="2" type="ORF">LCGC14_1129940</name>
</gene>
<keyword evidence="1" id="KW-0472">Membrane</keyword>
<organism evidence="2">
    <name type="scientific">marine sediment metagenome</name>
    <dbReference type="NCBI Taxonomy" id="412755"/>
    <lineage>
        <taxon>unclassified sequences</taxon>
        <taxon>metagenomes</taxon>
        <taxon>ecological metagenomes</taxon>
    </lineage>
</organism>
<evidence type="ECO:0000256" key="1">
    <source>
        <dbReference type="SAM" id="Phobius"/>
    </source>
</evidence>
<proteinExistence type="predicted"/>
<keyword evidence="1" id="KW-1133">Transmembrane helix</keyword>
<protein>
    <submittedName>
        <fullName evidence="2">Uncharacterized protein</fullName>
    </submittedName>
</protein>
<accession>A0A0F9M1D2</accession>
<dbReference type="AlphaFoldDB" id="A0A0F9M1D2"/>
<evidence type="ECO:0000313" key="2">
    <source>
        <dbReference type="EMBL" id="KKN01230.1"/>
    </source>
</evidence>
<dbReference type="PROSITE" id="PS51257">
    <property type="entry name" value="PROKAR_LIPOPROTEIN"/>
    <property type="match status" value="1"/>
</dbReference>
<reference evidence="2" key="1">
    <citation type="journal article" date="2015" name="Nature">
        <title>Complex archaea that bridge the gap between prokaryotes and eukaryotes.</title>
        <authorList>
            <person name="Spang A."/>
            <person name="Saw J.H."/>
            <person name="Jorgensen S.L."/>
            <person name="Zaremba-Niedzwiedzka K."/>
            <person name="Martijn J."/>
            <person name="Lind A.E."/>
            <person name="van Eijk R."/>
            <person name="Schleper C."/>
            <person name="Guy L."/>
            <person name="Ettema T.J."/>
        </authorList>
    </citation>
    <scope>NUCLEOTIDE SEQUENCE</scope>
</reference>
<sequence>MSRSDRIFYTVIGCAACIGVGMMVGSCIEGCVKRRDAVQQGVARWVADETGAATFEWVKCE</sequence>
<feature type="transmembrane region" description="Helical" evidence="1">
    <location>
        <begin position="7"/>
        <end position="25"/>
    </location>
</feature>
<keyword evidence="1" id="KW-0812">Transmembrane</keyword>
<comment type="caution">
    <text evidence="2">The sequence shown here is derived from an EMBL/GenBank/DDBJ whole genome shotgun (WGS) entry which is preliminary data.</text>
</comment>